<dbReference type="STRING" id="670307.HYPDE_35733"/>
<dbReference type="KEGG" id="hdt:HYPDE_35733"/>
<evidence type="ECO:0000256" key="1">
    <source>
        <dbReference type="SAM" id="Phobius"/>
    </source>
</evidence>
<accession>N0B711</accession>
<dbReference type="RefSeq" id="WP_015598837.1">
    <property type="nucleotide sequence ID" value="NC_021172.1"/>
</dbReference>
<keyword evidence="1" id="KW-0472">Membrane</keyword>
<feature type="transmembrane region" description="Helical" evidence="1">
    <location>
        <begin position="80"/>
        <end position="103"/>
    </location>
</feature>
<keyword evidence="1" id="KW-1133">Transmembrane helix</keyword>
<evidence type="ECO:0000313" key="2">
    <source>
        <dbReference type="EMBL" id="AGK58818.1"/>
    </source>
</evidence>
<evidence type="ECO:0000313" key="3">
    <source>
        <dbReference type="Proteomes" id="UP000005952"/>
    </source>
</evidence>
<keyword evidence="3" id="KW-1185">Reference proteome</keyword>
<dbReference type="eggNOG" id="ENOG503300Y">
    <property type="taxonomic scope" value="Bacteria"/>
</dbReference>
<dbReference type="EMBL" id="CP005587">
    <property type="protein sequence ID" value="AGK58818.1"/>
    <property type="molecule type" value="Genomic_DNA"/>
</dbReference>
<feature type="transmembrane region" description="Helical" evidence="1">
    <location>
        <begin position="50"/>
        <end position="68"/>
    </location>
</feature>
<dbReference type="HOGENOM" id="CLU_159904_0_0_5"/>
<protein>
    <submittedName>
        <fullName evidence="2">Uncharacterized protein</fullName>
    </submittedName>
</protein>
<keyword evidence="1" id="KW-0812">Transmembrane</keyword>
<organism evidence="2 3">
    <name type="scientific">Hyphomicrobium denitrificans 1NES1</name>
    <dbReference type="NCBI Taxonomy" id="670307"/>
    <lineage>
        <taxon>Bacteria</taxon>
        <taxon>Pseudomonadati</taxon>
        <taxon>Pseudomonadota</taxon>
        <taxon>Alphaproteobacteria</taxon>
        <taxon>Hyphomicrobiales</taxon>
        <taxon>Hyphomicrobiaceae</taxon>
        <taxon>Hyphomicrobium</taxon>
    </lineage>
</organism>
<name>N0B711_9HYPH</name>
<gene>
    <name evidence="2" type="ORF">HYPDE_35733</name>
</gene>
<reference evidence="2 3" key="1">
    <citation type="journal article" date="2013" name="Genome Announc.">
        <title>Genome sequences for three denitrifying bacterial strains isolated from a uranium- and nitrate-contaminated subsurface environment.</title>
        <authorList>
            <person name="Venkatramanan R."/>
            <person name="Prakash O."/>
            <person name="Woyke T."/>
            <person name="Chain P."/>
            <person name="Goodwin L.A."/>
            <person name="Watson D."/>
            <person name="Brooks S."/>
            <person name="Kostka J.E."/>
            <person name="Green S.J."/>
        </authorList>
    </citation>
    <scope>NUCLEOTIDE SEQUENCE [LARGE SCALE GENOMIC DNA]</scope>
    <source>
        <strain evidence="2 3">1NES1</strain>
    </source>
</reference>
<dbReference type="AlphaFoldDB" id="N0B711"/>
<dbReference type="Proteomes" id="UP000005952">
    <property type="component" value="Chromosome"/>
</dbReference>
<sequence>MPHFALAGVQICNQKKDLFPFTLDDRETPMQKENPHADPRIAKLFSGDRNWSLVAVAVLWALYAFVFFETKDYLGDPQVGWTLAIFGGLVVLFNTAAILAMVAHLSEEREEIYGLDLHYIDLAKKKSYS</sequence>
<proteinExistence type="predicted"/>